<keyword evidence="2 4" id="KW-0808">Transferase</keyword>
<accession>A0ABY2HYQ5</accession>
<dbReference type="EC" id="2.1.1.163" evidence="4"/>
<keyword evidence="3 4" id="KW-0949">S-adenosyl-L-methionine</keyword>
<evidence type="ECO:0000256" key="3">
    <source>
        <dbReference type="ARBA" id="ARBA00022691"/>
    </source>
</evidence>
<feature type="binding site" evidence="4">
    <location>
        <position position="62"/>
    </location>
    <ligand>
        <name>S-adenosyl-L-methionine</name>
        <dbReference type="ChEBI" id="CHEBI:59789"/>
    </ligand>
</feature>
<reference evidence="5 6" key="1">
    <citation type="submission" date="2019-03" db="EMBL/GenBank/DDBJ databases">
        <title>Genomics of glacier-inhabiting Cryobacterium strains.</title>
        <authorList>
            <person name="Liu Q."/>
            <person name="Xin Y.-H."/>
        </authorList>
    </citation>
    <scope>NUCLEOTIDE SEQUENCE [LARGE SCALE GENOMIC DNA]</scope>
    <source>
        <strain evidence="5 6">Hh8</strain>
    </source>
</reference>
<evidence type="ECO:0000256" key="2">
    <source>
        <dbReference type="ARBA" id="ARBA00022679"/>
    </source>
</evidence>
<dbReference type="GO" id="GO:0008168">
    <property type="term" value="F:methyltransferase activity"/>
    <property type="evidence" value="ECO:0007669"/>
    <property type="project" value="UniProtKB-KW"/>
</dbReference>
<feature type="binding site" evidence="4">
    <location>
        <position position="122"/>
    </location>
    <ligand>
        <name>S-adenosyl-L-methionine</name>
        <dbReference type="ChEBI" id="CHEBI:59789"/>
    </ligand>
</feature>
<gene>
    <name evidence="5" type="primary">ubiE</name>
    <name evidence="4" type="synonym">menG</name>
    <name evidence="5" type="ORF">E3O21_16135</name>
</gene>
<proteinExistence type="inferred from homology"/>
<dbReference type="HAMAP" id="MF_01813">
    <property type="entry name" value="MenG_UbiE_methyltr"/>
    <property type="match status" value="1"/>
</dbReference>
<dbReference type="InterPro" id="IPR029063">
    <property type="entry name" value="SAM-dependent_MTases_sf"/>
</dbReference>
<dbReference type="PANTHER" id="PTHR43591:SF24">
    <property type="entry name" value="2-METHOXY-6-POLYPRENYL-1,4-BENZOQUINOL METHYLASE, MITOCHONDRIAL"/>
    <property type="match status" value="1"/>
</dbReference>
<dbReference type="GO" id="GO:0032259">
    <property type="term" value="P:methylation"/>
    <property type="evidence" value="ECO:0007669"/>
    <property type="project" value="UniProtKB-KW"/>
</dbReference>
<evidence type="ECO:0000256" key="1">
    <source>
        <dbReference type="ARBA" id="ARBA00022603"/>
    </source>
</evidence>
<evidence type="ECO:0000256" key="4">
    <source>
        <dbReference type="HAMAP-Rule" id="MF_01813"/>
    </source>
</evidence>
<name>A0ABY2HYQ5_9MICO</name>
<protein>
    <recommendedName>
        <fullName evidence="4">Demethylmenaquinone methyltransferase</fullName>
        <ecNumber evidence="4">2.1.1.163</ecNumber>
    </recommendedName>
</protein>
<feature type="binding site" evidence="4">
    <location>
        <begin position="105"/>
        <end position="106"/>
    </location>
    <ligand>
        <name>S-adenosyl-L-methionine</name>
        <dbReference type="ChEBI" id="CHEBI:59789"/>
    </ligand>
</feature>
<dbReference type="InterPro" id="IPR023576">
    <property type="entry name" value="UbiE/COQ5_MeTrFase_CS"/>
</dbReference>
<comment type="caution">
    <text evidence="5">The sequence shown here is derived from an EMBL/GenBank/DDBJ whole genome shotgun (WGS) entry which is preliminary data.</text>
</comment>
<dbReference type="Gene3D" id="3.40.50.150">
    <property type="entry name" value="Vaccinia Virus protein VP39"/>
    <property type="match status" value="1"/>
</dbReference>
<dbReference type="Pfam" id="PF01209">
    <property type="entry name" value="Ubie_methyltran"/>
    <property type="match status" value="1"/>
</dbReference>
<dbReference type="NCBIfam" id="NF001244">
    <property type="entry name" value="PRK00216.1-5"/>
    <property type="match status" value="1"/>
</dbReference>
<feature type="binding site" evidence="4">
    <location>
        <position position="80"/>
    </location>
    <ligand>
        <name>S-adenosyl-L-methionine</name>
        <dbReference type="ChEBI" id="CHEBI:59789"/>
    </ligand>
</feature>
<comment type="similarity">
    <text evidence="4">Belongs to the class I-like SAM-binding methyltransferase superfamily. MenG/UbiE family.</text>
</comment>
<dbReference type="PANTHER" id="PTHR43591">
    <property type="entry name" value="METHYLTRANSFERASE"/>
    <property type="match status" value="1"/>
</dbReference>
<organism evidence="5 6">
    <name type="scientific">Cryobacterium flavum</name>
    <dbReference type="NCBI Taxonomy" id="1424659"/>
    <lineage>
        <taxon>Bacteria</taxon>
        <taxon>Bacillati</taxon>
        <taxon>Actinomycetota</taxon>
        <taxon>Actinomycetes</taxon>
        <taxon>Micrococcales</taxon>
        <taxon>Microbacteriaceae</taxon>
        <taxon>Cryobacterium</taxon>
    </lineage>
</organism>
<dbReference type="CDD" id="cd02440">
    <property type="entry name" value="AdoMet_MTases"/>
    <property type="match status" value="1"/>
</dbReference>
<dbReference type="RefSeq" id="WP_092340468.1">
    <property type="nucleotide sequence ID" value="NZ_FNIB01000005.1"/>
</dbReference>
<keyword evidence="1 4" id="KW-0489">Methyltransferase</keyword>
<evidence type="ECO:0000313" key="6">
    <source>
        <dbReference type="Proteomes" id="UP000298252"/>
    </source>
</evidence>
<keyword evidence="4" id="KW-0474">Menaquinone biosynthesis</keyword>
<comment type="pathway">
    <text evidence="4">Quinol/quinone metabolism; menaquinone biosynthesis; menaquinol from 1,4-dihydroxy-2-naphthoate: step 2/2.</text>
</comment>
<dbReference type="NCBIfam" id="TIGR01934">
    <property type="entry name" value="MenG_MenH_UbiE"/>
    <property type="match status" value="1"/>
</dbReference>
<dbReference type="SUPFAM" id="SSF53335">
    <property type="entry name" value="S-adenosyl-L-methionine-dependent methyltransferases"/>
    <property type="match status" value="1"/>
</dbReference>
<dbReference type="InterPro" id="IPR004033">
    <property type="entry name" value="UbiE/COQ5_MeTrFase"/>
</dbReference>
<keyword evidence="6" id="KW-1185">Reference proteome</keyword>
<dbReference type="EMBL" id="SOFD01000038">
    <property type="protein sequence ID" value="TFB73797.1"/>
    <property type="molecule type" value="Genomic_DNA"/>
</dbReference>
<sequence>MNRADLNKRPAQVAAMFDEVAAHYDRTNALLSVGNASLWRLATTKAVSPQAGERILDIAAGTGTSSAALAHSGAHVVAADFSAGMIEVGQNRHAHNPNIEFVQADATALPFKDNEFDAVTISFGLRNVVEPKKALAEFYRVTKPGGRVVICEFSTPPLSLVRQSYFAYLNHVMPRVVRLASSNAEAYDYLGESIAAWPTQPVLSGWLRSAGYSAVAYRNLTLGIVALHRGTKPAAS</sequence>
<evidence type="ECO:0000313" key="5">
    <source>
        <dbReference type="EMBL" id="TFB73797.1"/>
    </source>
</evidence>
<dbReference type="PROSITE" id="PS01184">
    <property type="entry name" value="UBIE_2"/>
    <property type="match status" value="1"/>
</dbReference>
<comment type="catalytic activity">
    <reaction evidence="4">
        <text>a 2-demethylmenaquinol + S-adenosyl-L-methionine = a menaquinol + S-adenosyl-L-homocysteine + H(+)</text>
        <dbReference type="Rhea" id="RHEA:42640"/>
        <dbReference type="Rhea" id="RHEA-COMP:9539"/>
        <dbReference type="Rhea" id="RHEA-COMP:9563"/>
        <dbReference type="ChEBI" id="CHEBI:15378"/>
        <dbReference type="ChEBI" id="CHEBI:18151"/>
        <dbReference type="ChEBI" id="CHEBI:55437"/>
        <dbReference type="ChEBI" id="CHEBI:57856"/>
        <dbReference type="ChEBI" id="CHEBI:59789"/>
        <dbReference type="EC" id="2.1.1.163"/>
    </reaction>
</comment>
<comment type="function">
    <text evidence="4">Methyltransferase required for the conversion of demethylmenaquinol (DMKH2) to menaquinol (MKH2).</text>
</comment>
<dbReference type="PROSITE" id="PS51608">
    <property type="entry name" value="SAM_MT_UBIE"/>
    <property type="match status" value="1"/>
</dbReference>
<dbReference type="Proteomes" id="UP000298252">
    <property type="component" value="Unassembled WGS sequence"/>
</dbReference>